<organism evidence="1 2">
    <name type="scientific">Mycetohabitans rhizoxinica (strain DSM 19002 / CIP 109453 / HKI 454)</name>
    <name type="common">Paraburkholderia rhizoxinica</name>
    <dbReference type="NCBI Taxonomy" id="882378"/>
    <lineage>
        <taxon>Bacteria</taxon>
        <taxon>Pseudomonadati</taxon>
        <taxon>Pseudomonadota</taxon>
        <taxon>Betaproteobacteria</taxon>
        <taxon>Burkholderiales</taxon>
        <taxon>Burkholderiaceae</taxon>
        <taxon>Mycetohabitans</taxon>
    </lineage>
</organism>
<sequence>MIVNTAFDEVRRVAIERFDHPTHGWFWRDAGRRSALEKPDYFNDG</sequence>
<accession>E5ATE6</accession>
<dbReference type="STRING" id="882378.RBRH_01415"/>
<dbReference type="AlphaFoldDB" id="E5ATE6"/>
<name>E5ATE6_MYCRK</name>
<evidence type="ECO:0000313" key="2">
    <source>
        <dbReference type="Proteomes" id="UP000007437"/>
    </source>
</evidence>
<dbReference type="EMBL" id="FR687359">
    <property type="protein sequence ID" value="CBW75820.1"/>
    <property type="molecule type" value="Genomic_DNA"/>
</dbReference>
<proteinExistence type="predicted"/>
<dbReference type="Proteomes" id="UP000007437">
    <property type="component" value="Chromosome"/>
</dbReference>
<protein>
    <submittedName>
        <fullName evidence="1">Uncharacterized protein</fullName>
    </submittedName>
</protein>
<dbReference type="HOGENOM" id="CLU_3197194_0_0_4"/>
<reference evidence="1 2" key="1">
    <citation type="journal article" date="2011" name="J. Bacteriol.">
        <title>Complete genome sequence of Burkholderia rhizoxinica, an endosymbiont of Rhizopus microsporus.</title>
        <authorList>
            <person name="Lackner G."/>
            <person name="Moebius N."/>
            <person name="Partida-Martinez L."/>
            <person name="Hertweck C."/>
        </authorList>
    </citation>
    <scope>NUCLEOTIDE SEQUENCE [LARGE SCALE GENOMIC DNA]</scope>
    <source>
        <strain evidence="2">DSM 19002 / CIP 109453 / HKI 454</strain>
    </source>
</reference>
<dbReference type="RefSeq" id="WP_013436049.1">
    <property type="nucleotide sequence ID" value="NC_014722.1"/>
</dbReference>
<dbReference type="KEGG" id="brh:RBRH_01415"/>
<evidence type="ECO:0000313" key="1">
    <source>
        <dbReference type="EMBL" id="CBW75820.1"/>
    </source>
</evidence>
<gene>
    <name evidence="1" type="ordered locus">RBRH_01415</name>
</gene>